<evidence type="ECO:0000259" key="10">
    <source>
        <dbReference type="PROSITE" id="PS51837"/>
    </source>
</evidence>
<evidence type="ECO:0000256" key="5">
    <source>
        <dbReference type="ARBA" id="ARBA00022723"/>
    </source>
</evidence>
<dbReference type="PANTHER" id="PTHR23292">
    <property type="entry name" value="LIPOPOLYSACCHARIDE-INDUCED TUMOR NECROSIS FACTOR-ALPHA FACTOR"/>
    <property type="match status" value="1"/>
</dbReference>
<dbReference type="GO" id="GO:0098574">
    <property type="term" value="C:cytoplasmic side of lysosomal membrane"/>
    <property type="evidence" value="ECO:0007669"/>
    <property type="project" value="TreeGrafter"/>
</dbReference>
<dbReference type="GeneTree" id="ENSGT00940000155366"/>
<evidence type="ECO:0000256" key="1">
    <source>
        <dbReference type="ARBA" id="ARBA00004125"/>
    </source>
</evidence>
<evidence type="ECO:0000313" key="11">
    <source>
        <dbReference type="Ensembl" id="ENSDLAP00005037274.2"/>
    </source>
</evidence>
<name>A0A8C4H5R6_DICLA</name>
<feature type="compositionally biased region" description="Low complexity" evidence="8">
    <location>
        <begin position="64"/>
        <end position="77"/>
    </location>
</feature>
<dbReference type="InterPro" id="IPR006629">
    <property type="entry name" value="LITAF"/>
</dbReference>
<organism evidence="11 12">
    <name type="scientific">Dicentrarchus labrax</name>
    <name type="common">European seabass</name>
    <name type="synonym">Morone labrax</name>
    <dbReference type="NCBI Taxonomy" id="13489"/>
    <lineage>
        <taxon>Eukaryota</taxon>
        <taxon>Metazoa</taxon>
        <taxon>Chordata</taxon>
        <taxon>Craniata</taxon>
        <taxon>Vertebrata</taxon>
        <taxon>Euteleostomi</taxon>
        <taxon>Actinopterygii</taxon>
        <taxon>Neopterygii</taxon>
        <taxon>Teleostei</taxon>
        <taxon>Neoteleostei</taxon>
        <taxon>Acanthomorphata</taxon>
        <taxon>Eupercaria</taxon>
        <taxon>Moronidae</taxon>
        <taxon>Dicentrarchus</taxon>
    </lineage>
</organism>
<keyword evidence="9" id="KW-0812">Transmembrane</keyword>
<keyword evidence="5" id="KW-0479">Metal-binding</keyword>
<feature type="region of interest" description="Disordered" evidence="8">
    <location>
        <begin position="38"/>
        <end position="77"/>
    </location>
</feature>
<comment type="subcellular location">
    <subcellularLocation>
        <location evidence="1">Endosome membrane</location>
        <topology evidence="1">Peripheral membrane protein</topology>
        <orientation evidence="1">Cytoplasmic side</orientation>
    </subcellularLocation>
    <subcellularLocation>
        <location evidence="2">Late endosome membrane</location>
    </subcellularLocation>
    <subcellularLocation>
        <location evidence="3">Lysosome membrane</location>
        <topology evidence="3">Peripheral membrane protein</topology>
        <orientation evidence="3">Cytoplasmic side</orientation>
    </subcellularLocation>
</comment>
<dbReference type="AlphaFoldDB" id="A0A8C4H5R6"/>
<evidence type="ECO:0000256" key="9">
    <source>
        <dbReference type="SAM" id="Phobius"/>
    </source>
</evidence>
<feature type="transmembrane region" description="Helical" evidence="9">
    <location>
        <begin position="152"/>
        <end position="173"/>
    </location>
</feature>
<keyword evidence="12" id="KW-1185">Reference proteome</keyword>
<evidence type="ECO:0000256" key="6">
    <source>
        <dbReference type="ARBA" id="ARBA00022833"/>
    </source>
</evidence>
<dbReference type="SMART" id="SM00714">
    <property type="entry name" value="LITAF"/>
    <property type="match status" value="1"/>
</dbReference>
<keyword evidence="6" id="KW-0862">Zinc</keyword>
<feature type="compositionally biased region" description="Pro residues" evidence="8">
    <location>
        <begin position="47"/>
        <end position="63"/>
    </location>
</feature>
<comment type="similarity">
    <text evidence="4">Belongs to the CDIP1/LITAF family.</text>
</comment>
<evidence type="ECO:0000256" key="2">
    <source>
        <dbReference type="ARBA" id="ARBA00004414"/>
    </source>
</evidence>
<evidence type="ECO:0000256" key="3">
    <source>
        <dbReference type="ARBA" id="ARBA00004630"/>
    </source>
</evidence>
<accession>A0A8C4H5R6</accession>
<keyword evidence="9" id="KW-1133">Transmembrane helix</keyword>
<evidence type="ECO:0000256" key="8">
    <source>
        <dbReference type="SAM" id="MobiDB-lite"/>
    </source>
</evidence>
<dbReference type="Proteomes" id="UP000694389">
    <property type="component" value="Unassembled WGS sequence"/>
</dbReference>
<reference evidence="11" key="1">
    <citation type="submission" date="2025-08" db="UniProtKB">
        <authorList>
            <consortium name="Ensembl"/>
        </authorList>
    </citation>
    <scope>IDENTIFICATION</scope>
</reference>
<reference evidence="11" key="2">
    <citation type="submission" date="2025-09" db="UniProtKB">
        <authorList>
            <consortium name="Ensembl"/>
        </authorList>
    </citation>
    <scope>IDENTIFICATION</scope>
</reference>
<dbReference type="GO" id="GO:0005634">
    <property type="term" value="C:nucleus"/>
    <property type="evidence" value="ECO:0007669"/>
    <property type="project" value="TreeGrafter"/>
</dbReference>
<dbReference type="PANTHER" id="PTHR23292:SF45">
    <property type="entry name" value="LIPOPOLYSACCHARIDE-INDUCED TUMOR NECROSIS FACTOR-ALPHA FACTOR HOMOLOG"/>
    <property type="match status" value="1"/>
</dbReference>
<dbReference type="Ensembl" id="ENSDLAT00005039782.2">
    <property type="protein sequence ID" value="ENSDLAP00005037274.2"/>
    <property type="gene ID" value="ENSDLAG00005016640.2"/>
</dbReference>
<feature type="domain" description="LITAF" evidence="10">
    <location>
        <begin position="114"/>
        <end position="197"/>
    </location>
</feature>
<dbReference type="Pfam" id="PF10601">
    <property type="entry name" value="zf-LITAF-like"/>
    <property type="match status" value="1"/>
</dbReference>
<evidence type="ECO:0000256" key="7">
    <source>
        <dbReference type="ARBA" id="ARBA00023136"/>
    </source>
</evidence>
<keyword evidence="7 9" id="KW-0472">Membrane</keyword>
<dbReference type="GO" id="GO:0098560">
    <property type="term" value="C:cytoplasmic side of late endosome membrane"/>
    <property type="evidence" value="ECO:0007669"/>
    <property type="project" value="TreeGrafter"/>
</dbReference>
<dbReference type="PROSITE" id="PS51837">
    <property type="entry name" value="LITAF"/>
    <property type="match status" value="1"/>
</dbReference>
<dbReference type="GO" id="GO:0008270">
    <property type="term" value="F:zinc ion binding"/>
    <property type="evidence" value="ECO:0007669"/>
    <property type="project" value="TreeGrafter"/>
</dbReference>
<dbReference type="InterPro" id="IPR037519">
    <property type="entry name" value="LITAF_fam"/>
</dbReference>
<protein>
    <submittedName>
        <fullName evidence="11">Si:ch211-202h22.8</fullName>
    </submittedName>
</protein>
<sequence>MLLHLLSDTYSFTLLTFSVTLKHQRKKRFQALTYPLHQADNMEKEQGPPPGMAAPPYPGPPVGFNPEAHQPQPGIQPVQQPAYQYSAQQPQHGIQPVQQPAYQYSAQQPQVVQSVNQVVVVQHLPTDVPGQMMCPHCQNSVVTTVSYRNGMLTWLLCGLLGVFMCWPCCLIPFCVDSCKDVEHSCPACNNVLHIHKRR</sequence>
<evidence type="ECO:0000313" key="12">
    <source>
        <dbReference type="Proteomes" id="UP000694389"/>
    </source>
</evidence>
<proteinExistence type="inferred from homology"/>
<evidence type="ECO:0000256" key="4">
    <source>
        <dbReference type="ARBA" id="ARBA00005975"/>
    </source>
</evidence>